<organism evidence="1 2">
    <name type="scientific">Lindgomyces ingoldianus</name>
    <dbReference type="NCBI Taxonomy" id="673940"/>
    <lineage>
        <taxon>Eukaryota</taxon>
        <taxon>Fungi</taxon>
        <taxon>Dikarya</taxon>
        <taxon>Ascomycota</taxon>
        <taxon>Pezizomycotina</taxon>
        <taxon>Dothideomycetes</taxon>
        <taxon>Pleosporomycetidae</taxon>
        <taxon>Pleosporales</taxon>
        <taxon>Lindgomycetaceae</taxon>
        <taxon>Lindgomyces</taxon>
    </lineage>
</organism>
<proteinExistence type="predicted"/>
<accession>A0ACB6QA34</accession>
<evidence type="ECO:0000313" key="1">
    <source>
        <dbReference type="EMBL" id="KAF2463779.1"/>
    </source>
</evidence>
<evidence type="ECO:0000313" key="2">
    <source>
        <dbReference type="Proteomes" id="UP000799755"/>
    </source>
</evidence>
<sequence>MLVFLTFALWLLGGLHGALGGILPSFNPLVRSTDLMQTATSLGQQLSKDATIILPSNPLWDEVIARGSYPRVNPGYFVVVEVATESDVQKTVKFANSNGIPFLVVSGTHGWTKTLNKLQGGIQINMRKLNTSVVSKDGKTATIGGGTLQWEATSALFNQSKQAVTGLCECVSVIGPLLGGGHSMLQSQHGFALDNLVSARVVLADGSVTDVSASKNADLFWALRGAGHNYGIVTSFVVKVYDIPAGNQWTVYSLIYKSDKLEALFSLVNKIDAPSATRPSKLVLAGAITRIPDIDAAQPVIAYTLSYEGTQAEAEQYAAPFKAIGPAVTTVTTNVNYVQLYTVTGNNLENPVCRKDNNIFGSGISLPSWDTAGLRKAFNVFAQASADPRFSTSAILTESYGMNGVRAVDAKTTALAPEERANPILTTPIFWWEGANPQDATDAEAYAAKIKDAMYSGVTAAGGKRHTYVNYAMGEESRAEMYGYEQWRMDKLKSLKSIWDPKNKFRFYNPII</sequence>
<protein>
    <submittedName>
        <fullName evidence="1">FAD-binding domain-containing protein</fullName>
    </submittedName>
</protein>
<name>A0ACB6QA34_9PLEO</name>
<keyword evidence="2" id="KW-1185">Reference proteome</keyword>
<dbReference type="Proteomes" id="UP000799755">
    <property type="component" value="Unassembled WGS sequence"/>
</dbReference>
<dbReference type="EMBL" id="MU003546">
    <property type="protein sequence ID" value="KAF2463779.1"/>
    <property type="molecule type" value="Genomic_DNA"/>
</dbReference>
<comment type="caution">
    <text evidence="1">The sequence shown here is derived from an EMBL/GenBank/DDBJ whole genome shotgun (WGS) entry which is preliminary data.</text>
</comment>
<reference evidence="1" key="1">
    <citation type="journal article" date="2020" name="Stud. Mycol.">
        <title>101 Dothideomycetes genomes: a test case for predicting lifestyles and emergence of pathogens.</title>
        <authorList>
            <person name="Haridas S."/>
            <person name="Albert R."/>
            <person name="Binder M."/>
            <person name="Bloem J."/>
            <person name="Labutti K."/>
            <person name="Salamov A."/>
            <person name="Andreopoulos B."/>
            <person name="Baker S."/>
            <person name="Barry K."/>
            <person name="Bills G."/>
            <person name="Bluhm B."/>
            <person name="Cannon C."/>
            <person name="Castanera R."/>
            <person name="Culley D."/>
            <person name="Daum C."/>
            <person name="Ezra D."/>
            <person name="Gonzalez J."/>
            <person name="Henrissat B."/>
            <person name="Kuo A."/>
            <person name="Liang C."/>
            <person name="Lipzen A."/>
            <person name="Lutzoni F."/>
            <person name="Magnuson J."/>
            <person name="Mondo S."/>
            <person name="Nolan M."/>
            <person name="Ohm R."/>
            <person name="Pangilinan J."/>
            <person name="Park H.-J."/>
            <person name="Ramirez L."/>
            <person name="Alfaro M."/>
            <person name="Sun H."/>
            <person name="Tritt A."/>
            <person name="Yoshinaga Y."/>
            <person name="Zwiers L.-H."/>
            <person name="Turgeon B."/>
            <person name="Goodwin S."/>
            <person name="Spatafora J."/>
            <person name="Crous P."/>
            <person name="Grigoriev I."/>
        </authorList>
    </citation>
    <scope>NUCLEOTIDE SEQUENCE</scope>
    <source>
        <strain evidence="1">ATCC 200398</strain>
    </source>
</reference>
<gene>
    <name evidence="1" type="ORF">BDR25DRAFT_347011</name>
</gene>